<dbReference type="HOGENOM" id="CLU_2197170_0_0_1"/>
<feature type="signal peptide" evidence="1">
    <location>
        <begin position="1"/>
        <end position="20"/>
    </location>
</feature>
<evidence type="ECO:0000313" key="2">
    <source>
        <dbReference type="EMBL" id="KDR77809.1"/>
    </source>
</evidence>
<gene>
    <name evidence="2" type="ORF">GALMADRAFT_413695</name>
</gene>
<organism evidence="2 3">
    <name type="scientific">Galerina marginata (strain CBS 339.88)</name>
    <dbReference type="NCBI Taxonomy" id="685588"/>
    <lineage>
        <taxon>Eukaryota</taxon>
        <taxon>Fungi</taxon>
        <taxon>Dikarya</taxon>
        <taxon>Basidiomycota</taxon>
        <taxon>Agaricomycotina</taxon>
        <taxon>Agaricomycetes</taxon>
        <taxon>Agaricomycetidae</taxon>
        <taxon>Agaricales</taxon>
        <taxon>Agaricineae</taxon>
        <taxon>Strophariaceae</taxon>
        <taxon>Galerina</taxon>
    </lineage>
</organism>
<proteinExistence type="predicted"/>
<evidence type="ECO:0000256" key="1">
    <source>
        <dbReference type="SAM" id="SignalP"/>
    </source>
</evidence>
<evidence type="ECO:0000313" key="3">
    <source>
        <dbReference type="Proteomes" id="UP000027222"/>
    </source>
</evidence>
<sequence>MRVQLISVVTLAVLSGLATAVPIQAEATEEAHASITSDISHNVGAGVDTLFYRRDVTSKDQLPNPLSIPLVAAELPLGVFYFLTTPITRGKKIGSAVVEKGAEGLGHR</sequence>
<keyword evidence="1" id="KW-0732">Signal</keyword>
<dbReference type="AlphaFoldDB" id="A0A067TD32"/>
<keyword evidence="3" id="KW-1185">Reference proteome</keyword>
<name>A0A067TD32_GALM3</name>
<feature type="chain" id="PRO_5001649314" evidence="1">
    <location>
        <begin position="21"/>
        <end position="108"/>
    </location>
</feature>
<dbReference type="EMBL" id="KL142376">
    <property type="protein sequence ID" value="KDR77809.1"/>
    <property type="molecule type" value="Genomic_DNA"/>
</dbReference>
<reference evidence="3" key="1">
    <citation type="journal article" date="2014" name="Proc. Natl. Acad. Sci. U.S.A.">
        <title>Extensive sampling of basidiomycete genomes demonstrates inadequacy of the white-rot/brown-rot paradigm for wood decay fungi.</title>
        <authorList>
            <person name="Riley R."/>
            <person name="Salamov A.A."/>
            <person name="Brown D.W."/>
            <person name="Nagy L.G."/>
            <person name="Floudas D."/>
            <person name="Held B.W."/>
            <person name="Levasseur A."/>
            <person name="Lombard V."/>
            <person name="Morin E."/>
            <person name="Otillar R."/>
            <person name="Lindquist E.A."/>
            <person name="Sun H."/>
            <person name="LaButti K.M."/>
            <person name="Schmutz J."/>
            <person name="Jabbour D."/>
            <person name="Luo H."/>
            <person name="Baker S.E."/>
            <person name="Pisabarro A.G."/>
            <person name="Walton J.D."/>
            <person name="Blanchette R.A."/>
            <person name="Henrissat B."/>
            <person name="Martin F."/>
            <person name="Cullen D."/>
            <person name="Hibbett D.S."/>
            <person name="Grigoriev I.V."/>
        </authorList>
    </citation>
    <scope>NUCLEOTIDE SEQUENCE [LARGE SCALE GENOMIC DNA]</scope>
    <source>
        <strain evidence="3">CBS 339.88</strain>
    </source>
</reference>
<dbReference type="Proteomes" id="UP000027222">
    <property type="component" value="Unassembled WGS sequence"/>
</dbReference>
<protein>
    <submittedName>
        <fullName evidence="2">Uncharacterized protein</fullName>
    </submittedName>
</protein>
<accession>A0A067TD32</accession>